<dbReference type="GO" id="GO:0005886">
    <property type="term" value="C:plasma membrane"/>
    <property type="evidence" value="ECO:0007669"/>
    <property type="project" value="TreeGrafter"/>
</dbReference>
<dbReference type="Gramene" id="ONK64219">
    <property type="protein sequence ID" value="ONK64219"/>
    <property type="gene ID" value="A4U43_C07F23370"/>
</dbReference>
<dbReference type="AlphaFoldDB" id="A0A5P1EHA8"/>
<evidence type="ECO:0000256" key="2">
    <source>
        <dbReference type="ARBA" id="ARBA00009457"/>
    </source>
</evidence>
<protein>
    <recommendedName>
        <fullName evidence="9">ALA-interacting subunit</fullName>
    </recommendedName>
</protein>
<evidence type="ECO:0000256" key="3">
    <source>
        <dbReference type="ARBA" id="ARBA00022692"/>
    </source>
</evidence>
<dbReference type="Proteomes" id="UP000243459">
    <property type="component" value="Chromosome 7"/>
</dbReference>
<evidence type="ECO:0000256" key="5">
    <source>
        <dbReference type="ARBA" id="ARBA00023136"/>
    </source>
</evidence>
<dbReference type="OMA" id="WWTDTNV"/>
<feature type="transmembrane region" description="Helical" evidence="6">
    <location>
        <begin position="124"/>
        <end position="147"/>
    </location>
</feature>
<keyword evidence="3 6" id="KW-0812">Transmembrane</keyword>
<dbReference type="Pfam" id="PF05348">
    <property type="entry name" value="UMP1"/>
    <property type="match status" value="1"/>
</dbReference>
<accession>A0A5P1EHA8</accession>
<evidence type="ECO:0000313" key="7">
    <source>
        <dbReference type="EMBL" id="ONK64219.1"/>
    </source>
</evidence>
<keyword evidence="4 6" id="KW-1133">Transmembrane helix</keyword>
<evidence type="ECO:0008006" key="9">
    <source>
        <dbReference type="Google" id="ProtNLM"/>
    </source>
</evidence>
<sequence>MSKSISHNATANHDALRFGLDGVKGDIVGVHPLQSLRESNLRSLAEKKRMGLDLTYGSALNLRMDFDRQILSRFQRPPGALPSSMVGLEALSGELDDFGFEDYLNVPQDSETFRPADMHHGMEIISVLASVAVIFIPIGITCLFASAHVVEIMDRYDTDCIPSNDKIAFIQSSETNKSCVRTLTVPKKMKAPVYIYYQLDNFYQNHRRYAKSRSDTQLRLKSAEHATDLTCKPEGTTSKGSPIVPCGLIAWSLFNDTFKFSLRSQILEVSKKNLTWKGDQDRRFGKDVYPKNFQSEGLIGGARLNESIPLSEQVDLIIWMRSAVLPTFRKLYGKIEVDLQRNDKITVEIENNYNTYSFGGKKILVLSTASWLGGKNNFMGITYLTFGFLSLLFAGGFIFLYMRKPRAFGDPSFLSWNKVAAAAAPAAAESSTHLD</sequence>
<reference evidence="8" key="1">
    <citation type="journal article" date="2017" name="Nat. Commun.">
        <title>The asparagus genome sheds light on the origin and evolution of a young Y chromosome.</title>
        <authorList>
            <person name="Harkess A."/>
            <person name="Zhou J."/>
            <person name="Xu C."/>
            <person name="Bowers J.E."/>
            <person name="Van der Hulst R."/>
            <person name="Ayyampalayam S."/>
            <person name="Mercati F."/>
            <person name="Riccardi P."/>
            <person name="McKain M.R."/>
            <person name="Kakrana A."/>
            <person name="Tang H."/>
            <person name="Ray J."/>
            <person name="Groenendijk J."/>
            <person name="Arikit S."/>
            <person name="Mathioni S.M."/>
            <person name="Nakano M."/>
            <person name="Shan H."/>
            <person name="Telgmann-Rauber A."/>
            <person name="Kanno A."/>
            <person name="Yue Z."/>
            <person name="Chen H."/>
            <person name="Li W."/>
            <person name="Chen Y."/>
            <person name="Xu X."/>
            <person name="Zhang Y."/>
            <person name="Luo S."/>
            <person name="Chen H."/>
            <person name="Gao J."/>
            <person name="Mao Z."/>
            <person name="Pires J.C."/>
            <person name="Luo M."/>
            <person name="Kudrna D."/>
            <person name="Wing R.A."/>
            <person name="Meyers B.C."/>
            <person name="Yi K."/>
            <person name="Kong H."/>
            <person name="Lavrijsen P."/>
            <person name="Sunseri F."/>
            <person name="Falavigna A."/>
            <person name="Ye Y."/>
            <person name="Leebens-Mack J.H."/>
            <person name="Chen G."/>
        </authorList>
    </citation>
    <scope>NUCLEOTIDE SEQUENCE [LARGE SCALE GENOMIC DNA]</scope>
    <source>
        <strain evidence="8">cv. DH0086</strain>
    </source>
</reference>
<dbReference type="InterPro" id="IPR005045">
    <property type="entry name" value="CDC50/LEM3_fam"/>
</dbReference>
<proteinExistence type="inferred from homology"/>
<name>A0A5P1EHA8_ASPOF</name>
<dbReference type="GO" id="GO:0005783">
    <property type="term" value="C:endoplasmic reticulum"/>
    <property type="evidence" value="ECO:0007669"/>
    <property type="project" value="TreeGrafter"/>
</dbReference>
<dbReference type="PANTHER" id="PTHR10926:SF72">
    <property type="entry name" value="ALA-INTERACTING SUBUNIT"/>
    <property type="match status" value="1"/>
</dbReference>
<gene>
    <name evidence="7" type="ORF">A4U43_C07F23370</name>
</gene>
<dbReference type="PANTHER" id="PTHR10926">
    <property type="entry name" value="CELL CYCLE CONTROL PROTEIN 50"/>
    <property type="match status" value="1"/>
</dbReference>
<keyword evidence="5 6" id="KW-0472">Membrane</keyword>
<evidence type="ECO:0000313" key="8">
    <source>
        <dbReference type="Proteomes" id="UP000243459"/>
    </source>
</evidence>
<keyword evidence="8" id="KW-1185">Reference proteome</keyword>
<organism evidence="7 8">
    <name type="scientific">Asparagus officinalis</name>
    <name type="common">Garden asparagus</name>
    <dbReference type="NCBI Taxonomy" id="4686"/>
    <lineage>
        <taxon>Eukaryota</taxon>
        <taxon>Viridiplantae</taxon>
        <taxon>Streptophyta</taxon>
        <taxon>Embryophyta</taxon>
        <taxon>Tracheophyta</taxon>
        <taxon>Spermatophyta</taxon>
        <taxon>Magnoliopsida</taxon>
        <taxon>Liliopsida</taxon>
        <taxon>Asparagales</taxon>
        <taxon>Asparagaceae</taxon>
        <taxon>Asparagoideae</taxon>
        <taxon>Asparagus</taxon>
    </lineage>
</organism>
<evidence type="ECO:0000256" key="1">
    <source>
        <dbReference type="ARBA" id="ARBA00004370"/>
    </source>
</evidence>
<evidence type="ECO:0000256" key="4">
    <source>
        <dbReference type="ARBA" id="ARBA00022989"/>
    </source>
</evidence>
<dbReference type="Pfam" id="PF03381">
    <property type="entry name" value="CDC50"/>
    <property type="match status" value="1"/>
</dbReference>
<dbReference type="GO" id="GO:0005794">
    <property type="term" value="C:Golgi apparatus"/>
    <property type="evidence" value="ECO:0007669"/>
    <property type="project" value="TreeGrafter"/>
</dbReference>
<comment type="subcellular location">
    <subcellularLocation>
        <location evidence="1">Membrane</location>
    </subcellularLocation>
</comment>
<evidence type="ECO:0000256" key="6">
    <source>
        <dbReference type="SAM" id="Phobius"/>
    </source>
</evidence>
<dbReference type="EMBL" id="CM007387">
    <property type="protein sequence ID" value="ONK64219.1"/>
    <property type="molecule type" value="Genomic_DNA"/>
</dbReference>
<feature type="transmembrane region" description="Helical" evidence="6">
    <location>
        <begin position="380"/>
        <end position="402"/>
    </location>
</feature>
<comment type="similarity">
    <text evidence="2">Belongs to the CDC50/LEM3 family.</text>
</comment>